<evidence type="ECO:0000256" key="3">
    <source>
        <dbReference type="SAM" id="MobiDB-lite"/>
    </source>
</evidence>
<organism evidence="5 6">
    <name type="scientific">Methylobacterium iners</name>
    <dbReference type="NCBI Taxonomy" id="418707"/>
    <lineage>
        <taxon>Bacteria</taxon>
        <taxon>Pseudomonadati</taxon>
        <taxon>Pseudomonadota</taxon>
        <taxon>Alphaproteobacteria</taxon>
        <taxon>Hyphomicrobiales</taxon>
        <taxon>Methylobacteriaceae</taxon>
        <taxon>Methylobacterium</taxon>
    </lineage>
</organism>
<dbReference type="RefSeq" id="WP_238243943.1">
    <property type="nucleotide sequence ID" value="NZ_BPQP01000029.1"/>
</dbReference>
<proteinExistence type="predicted"/>
<sequence length="442" mass="49509">MFEVIQQRADKIVWMFEQIASGVSVYAIASALNQQNYPTWGHFRKVTVGQRFWDAKAIMRIVAKKAVLGHFTSHTFEYDAEGEAIRVPVRTQENYFPAIVSPALWQRANDVLAGRRATGVGGGTGKGFANLFTKMVRCASCGSAVVRAGSTAYSTLTCSARRLRKCDSGGTMPYQTFDDEALDFITEVDLTDNRDEQRVAVEARIATLSFEIDQLNAASNNLLDLIDTVPMAKQRLVENAGKVRALDAEREAEQARLDGLRGSESPTDRKAALAQLRAQMDTDDEAERYRVRAALNVRMQQVIERIELATDGHAYLTLRNHPGTRYGFYRGVFMAIQRHQNFVVNDGPISWDKEFLDEVPITHDARGPVPKVVVQPRPTRGWKHSDETKRRQSEIKRAQRAANGHPCTGKKWSEEQKAKLSAIHKARFAKKREQAAATNAQT</sequence>
<dbReference type="InterPro" id="IPR050639">
    <property type="entry name" value="SSR_resolvase"/>
</dbReference>
<dbReference type="EMBL" id="BPQP01000029">
    <property type="protein sequence ID" value="GJD94780.1"/>
    <property type="molecule type" value="Genomic_DNA"/>
</dbReference>
<gene>
    <name evidence="5" type="ORF">OCOJLMKI_1984</name>
</gene>
<feature type="domain" description="Nuclease associated modular" evidence="4">
    <location>
        <begin position="408"/>
        <end position="424"/>
    </location>
</feature>
<accession>A0ABQ4RWM3</accession>
<feature type="domain" description="Nuclease associated modular" evidence="4">
    <location>
        <begin position="380"/>
        <end position="396"/>
    </location>
</feature>
<evidence type="ECO:0000256" key="2">
    <source>
        <dbReference type="ARBA" id="ARBA00023172"/>
    </source>
</evidence>
<dbReference type="PANTHER" id="PTHR30461:SF2">
    <property type="entry name" value="SERINE RECOMBINASE PINE-RELATED"/>
    <property type="match status" value="1"/>
</dbReference>
<evidence type="ECO:0000313" key="6">
    <source>
        <dbReference type="Proteomes" id="UP001055125"/>
    </source>
</evidence>
<protein>
    <recommendedName>
        <fullName evidence="4">Nuclease associated modular domain-containing protein</fullName>
    </recommendedName>
</protein>
<dbReference type="Pfam" id="PF07508">
    <property type="entry name" value="Recombinase"/>
    <property type="match status" value="1"/>
</dbReference>
<dbReference type="SMART" id="SM00496">
    <property type="entry name" value="IENR2"/>
    <property type="match status" value="2"/>
</dbReference>
<dbReference type="Gene3D" id="3.90.1750.20">
    <property type="entry name" value="Putative Large Serine Recombinase, Chain B, Domain 2"/>
    <property type="match status" value="1"/>
</dbReference>
<dbReference type="Proteomes" id="UP001055125">
    <property type="component" value="Unassembled WGS sequence"/>
</dbReference>
<comment type="caution">
    <text evidence="5">The sequence shown here is derived from an EMBL/GenBank/DDBJ whole genome shotgun (WGS) entry which is preliminary data.</text>
</comment>
<dbReference type="PANTHER" id="PTHR30461">
    <property type="entry name" value="DNA-INVERTASE FROM LAMBDOID PROPHAGE"/>
    <property type="match status" value="1"/>
</dbReference>
<dbReference type="InterPro" id="IPR003611">
    <property type="entry name" value="NUMOD3"/>
</dbReference>
<evidence type="ECO:0000259" key="4">
    <source>
        <dbReference type="SMART" id="SM00496"/>
    </source>
</evidence>
<dbReference type="InterPro" id="IPR038109">
    <property type="entry name" value="DNA_bind_recomb_sf"/>
</dbReference>
<evidence type="ECO:0000313" key="5">
    <source>
        <dbReference type="EMBL" id="GJD94780.1"/>
    </source>
</evidence>
<evidence type="ECO:0000256" key="1">
    <source>
        <dbReference type="ARBA" id="ARBA00023125"/>
    </source>
</evidence>
<feature type="compositionally biased region" description="Basic and acidic residues" evidence="3">
    <location>
        <begin position="383"/>
        <end position="397"/>
    </location>
</feature>
<reference evidence="5" key="1">
    <citation type="journal article" date="2021" name="Front. Microbiol.">
        <title>Comprehensive Comparative Genomics and Phenotyping of Methylobacterium Species.</title>
        <authorList>
            <person name="Alessa O."/>
            <person name="Ogura Y."/>
            <person name="Fujitani Y."/>
            <person name="Takami H."/>
            <person name="Hayashi T."/>
            <person name="Sahin N."/>
            <person name="Tani A."/>
        </authorList>
    </citation>
    <scope>NUCLEOTIDE SEQUENCE</scope>
    <source>
        <strain evidence="5">DSM 19015</strain>
    </source>
</reference>
<keyword evidence="2" id="KW-0233">DNA recombination</keyword>
<keyword evidence="1" id="KW-0238">DNA-binding</keyword>
<name>A0ABQ4RWM3_9HYPH</name>
<keyword evidence="6" id="KW-1185">Reference proteome</keyword>
<dbReference type="Pfam" id="PF07460">
    <property type="entry name" value="NUMOD3"/>
    <property type="match status" value="1"/>
</dbReference>
<feature type="region of interest" description="Disordered" evidence="3">
    <location>
        <begin position="377"/>
        <end position="416"/>
    </location>
</feature>
<dbReference type="InterPro" id="IPR011109">
    <property type="entry name" value="DNA_bind_recombinase_dom"/>
</dbReference>
<reference evidence="5" key="2">
    <citation type="submission" date="2021-08" db="EMBL/GenBank/DDBJ databases">
        <authorList>
            <person name="Tani A."/>
            <person name="Ola A."/>
            <person name="Ogura Y."/>
            <person name="Katsura K."/>
            <person name="Hayashi T."/>
        </authorList>
    </citation>
    <scope>NUCLEOTIDE SEQUENCE</scope>
    <source>
        <strain evidence="5">DSM 19015</strain>
    </source>
</reference>